<dbReference type="PRINTS" id="PR00463">
    <property type="entry name" value="EP450I"/>
</dbReference>
<dbReference type="PANTHER" id="PTHR24286">
    <property type="entry name" value="CYTOCHROME P450 26"/>
    <property type="match status" value="1"/>
</dbReference>
<reference evidence="10 11" key="1">
    <citation type="journal article" date="2021" name="Nat. Plants">
        <title>The Taxus genome provides insights into paclitaxel biosynthesis.</title>
        <authorList>
            <person name="Xiong X."/>
            <person name="Gou J."/>
            <person name="Liao Q."/>
            <person name="Li Y."/>
            <person name="Zhou Q."/>
            <person name="Bi G."/>
            <person name="Li C."/>
            <person name="Du R."/>
            <person name="Wang X."/>
            <person name="Sun T."/>
            <person name="Guo L."/>
            <person name="Liang H."/>
            <person name="Lu P."/>
            <person name="Wu Y."/>
            <person name="Zhang Z."/>
            <person name="Ro D.K."/>
            <person name="Shang Y."/>
            <person name="Huang S."/>
            <person name="Yan J."/>
        </authorList>
    </citation>
    <scope>NUCLEOTIDE SEQUENCE [LARGE SCALE GENOMIC DNA]</scope>
    <source>
        <strain evidence="10">Ta-2019</strain>
    </source>
</reference>
<dbReference type="GO" id="GO:0016705">
    <property type="term" value="F:oxidoreductase activity, acting on paired donors, with incorporation or reduction of molecular oxygen"/>
    <property type="evidence" value="ECO:0007669"/>
    <property type="project" value="InterPro"/>
</dbReference>
<keyword evidence="4 9" id="KW-0479">Metal-binding</keyword>
<organism evidence="10 11">
    <name type="scientific">Taxus chinensis</name>
    <name type="common">Chinese yew</name>
    <name type="synonym">Taxus wallichiana var. chinensis</name>
    <dbReference type="NCBI Taxonomy" id="29808"/>
    <lineage>
        <taxon>Eukaryota</taxon>
        <taxon>Viridiplantae</taxon>
        <taxon>Streptophyta</taxon>
        <taxon>Embryophyta</taxon>
        <taxon>Tracheophyta</taxon>
        <taxon>Spermatophyta</taxon>
        <taxon>Pinopsida</taxon>
        <taxon>Pinidae</taxon>
        <taxon>Conifers II</taxon>
        <taxon>Cupressales</taxon>
        <taxon>Taxaceae</taxon>
        <taxon>Taxus</taxon>
    </lineage>
</organism>
<dbReference type="GO" id="GO:0005506">
    <property type="term" value="F:iron ion binding"/>
    <property type="evidence" value="ECO:0007669"/>
    <property type="project" value="InterPro"/>
</dbReference>
<comment type="cofactor">
    <cofactor evidence="9">
        <name>heme</name>
        <dbReference type="ChEBI" id="CHEBI:30413"/>
    </cofactor>
</comment>
<keyword evidence="8" id="KW-0876">Taxol biosynthesis</keyword>
<evidence type="ECO:0000256" key="2">
    <source>
        <dbReference type="ARBA" id="ARBA00010617"/>
    </source>
</evidence>
<feature type="binding site" description="axial binding residue" evidence="9">
    <location>
        <position position="367"/>
    </location>
    <ligand>
        <name>heme</name>
        <dbReference type="ChEBI" id="CHEBI:30413"/>
    </ligand>
    <ligandPart>
        <name>Fe</name>
        <dbReference type="ChEBI" id="CHEBI:18248"/>
    </ligandPart>
</feature>
<sequence length="420" mass="47932">MEGLDATKGFKAWSRLQNIVIGRFLTGQEGNRFLFQNDNKNIINKQAATVTRILGPKNLMDLPVEDHKRMRGAIMSFMKPEALQKVLTRMESVILQHFEECWEGKDSITVVPLMKKLTFHVACDLLFGLKDGNEREILSKDFSAIVKGVWSLPVNFPGTAFHGSLRARSRICRRLSSLLEVRRRELEQGKASPRQDLMSCLLSMSMNKEDENNSALTEEEIIDNMILVMIAGHDTTAILLTHLVRMLALKPHIYKSILQEQTEVLSGKQRNTPLRWEDIQKMKYTWKVAQETLRLNPPVVGGFRTATEDVDYGGYTIPKGWQLFWTTSITHWDGEAFKDPDKFDPAHFDNQLAPYTFIPFIAGPRVCPGYDFAKIETIIFVHYLVSKYKWSLVFPDEKMICDPMPAPSMGLPITLHAKGN</sequence>
<keyword evidence="3 9" id="KW-0349">Heme</keyword>
<dbReference type="OMA" id="IPQGWQI"/>
<dbReference type="GO" id="GO:0020037">
    <property type="term" value="F:heme binding"/>
    <property type="evidence" value="ECO:0007669"/>
    <property type="project" value="InterPro"/>
</dbReference>
<keyword evidence="6 9" id="KW-0408">Iron</keyword>
<evidence type="ECO:0000256" key="8">
    <source>
        <dbReference type="ARBA" id="ARBA00023059"/>
    </source>
</evidence>
<dbReference type="GO" id="GO:0004497">
    <property type="term" value="F:monooxygenase activity"/>
    <property type="evidence" value="ECO:0007669"/>
    <property type="project" value="UniProtKB-KW"/>
</dbReference>
<evidence type="ECO:0000256" key="9">
    <source>
        <dbReference type="PIRSR" id="PIRSR602401-1"/>
    </source>
</evidence>
<keyword evidence="5" id="KW-0560">Oxidoreductase</keyword>
<dbReference type="Pfam" id="PF00067">
    <property type="entry name" value="p450"/>
    <property type="match status" value="1"/>
</dbReference>
<gene>
    <name evidence="10" type="ORF">KI387_026038</name>
</gene>
<comment type="pathway">
    <text evidence="1">Alkaloid biosynthesis; taxol biosynthesis.</text>
</comment>
<dbReference type="FunFam" id="1.10.630.10:FF:000022">
    <property type="entry name" value="Taxadiene 5-alpha hydroxylase"/>
    <property type="match status" value="1"/>
</dbReference>
<dbReference type="Proteomes" id="UP000824469">
    <property type="component" value="Unassembled WGS sequence"/>
</dbReference>
<dbReference type="GO" id="GO:0042617">
    <property type="term" value="P:paclitaxel biosynthetic process"/>
    <property type="evidence" value="ECO:0007669"/>
    <property type="project" value="UniProtKB-KW"/>
</dbReference>
<evidence type="ECO:0000256" key="5">
    <source>
        <dbReference type="ARBA" id="ARBA00023002"/>
    </source>
</evidence>
<dbReference type="Gene3D" id="1.10.630.10">
    <property type="entry name" value="Cytochrome P450"/>
    <property type="match status" value="1"/>
</dbReference>
<dbReference type="GO" id="GO:0016125">
    <property type="term" value="P:sterol metabolic process"/>
    <property type="evidence" value="ECO:0007669"/>
    <property type="project" value="TreeGrafter"/>
</dbReference>
<evidence type="ECO:0000256" key="6">
    <source>
        <dbReference type="ARBA" id="ARBA00023004"/>
    </source>
</evidence>
<dbReference type="InterPro" id="IPR002401">
    <property type="entry name" value="Cyt_P450_E_grp-I"/>
</dbReference>
<evidence type="ECO:0000256" key="4">
    <source>
        <dbReference type="ARBA" id="ARBA00022723"/>
    </source>
</evidence>
<comment type="similarity">
    <text evidence="2">Belongs to the cytochrome P450 family.</text>
</comment>
<accession>A0AA38FVM9</accession>
<evidence type="ECO:0000313" key="10">
    <source>
        <dbReference type="EMBL" id="KAH9311003.1"/>
    </source>
</evidence>
<dbReference type="SUPFAM" id="SSF48264">
    <property type="entry name" value="Cytochrome P450"/>
    <property type="match status" value="1"/>
</dbReference>
<evidence type="ECO:0000256" key="1">
    <source>
        <dbReference type="ARBA" id="ARBA00005122"/>
    </source>
</evidence>
<comment type="caution">
    <text evidence="10">The sequence shown here is derived from an EMBL/GenBank/DDBJ whole genome shotgun (WGS) entry which is preliminary data.</text>
</comment>
<evidence type="ECO:0008006" key="12">
    <source>
        <dbReference type="Google" id="ProtNLM"/>
    </source>
</evidence>
<dbReference type="EMBL" id="JAHRHJ020000006">
    <property type="protein sequence ID" value="KAH9311003.1"/>
    <property type="molecule type" value="Genomic_DNA"/>
</dbReference>
<dbReference type="AlphaFoldDB" id="A0AA38FVM9"/>
<protein>
    <recommendedName>
        <fullName evidence="12">Cytochrome P450</fullName>
    </recommendedName>
</protein>
<name>A0AA38FVM9_TAXCH</name>
<evidence type="ECO:0000313" key="11">
    <source>
        <dbReference type="Proteomes" id="UP000824469"/>
    </source>
</evidence>
<evidence type="ECO:0000256" key="3">
    <source>
        <dbReference type="ARBA" id="ARBA00022617"/>
    </source>
</evidence>
<evidence type="ECO:0000256" key="7">
    <source>
        <dbReference type="ARBA" id="ARBA00023033"/>
    </source>
</evidence>
<proteinExistence type="inferred from homology"/>
<keyword evidence="7" id="KW-0503">Monooxygenase</keyword>
<dbReference type="PRINTS" id="PR00385">
    <property type="entry name" value="P450"/>
</dbReference>
<dbReference type="PANTHER" id="PTHR24286:SF384">
    <property type="entry name" value="P450, PUTATIVE (EUROFUNG)-RELATED"/>
    <property type="match status" value="1"/>
</dbReference>
<dbReference type="InterPro" id="IPR001128">
    <property type="entry name" value="Cyt_P450"/>
</dbReference>
<keyword evidence="11" id="KW-1185">Reference proteome</keyword>
<dbReference type="CDD" id="cd11043">
    <property type="entry name" value="CYP90-like"/>
    <property type="match status" value="1"/>
</dbReference>
<dbReference type="InterPro" id="IPR036396">
    <property type="entry name" value="Cyt_P450_sf"/>
</dbReference>